<dbReference type="OrthoDB" id="9764248at2"/>
<proteinExistence type="inferred from homology"/>
<protein>
    <submittedName>
        <fullName evidence="6">Cytochrome P450</fullName>
    </submittedName>
</protein>
<evidence type="ECO:0000256" key="4">
    <source>
        <dbReference type="PIRSR" id="PIRSR602403-1"/>
    </source>
</evidence>
<comment type="similarity">
    <text evidence="1 5">Belongs to the cytochrome P450 family.</text>
</comment>
<reference evidence="6 7" key="1">
    <citation type="submission" date="2015-01" db="EMBL/GenBank/DDBJ databases">
        <title>Genome sequence of Mycobacterium llatzerense and Mycobacterium immunogenum recovered from brain abscess.</title>
        <authorList>
            <person name="Greninger A.L."/>
            <person name="Langelier C."/>
            <person name="Cunningham G."/>
            <person name="Chiu C.Y."/>
            <person name="Miller S."/>
        </authorList>
    </citation>
    <scope>NUCLEOTIDE SEQUENCE [LARGE SCALE GENOMIC DNA]</scope>
    <source>
        <strain evidence="6 7">CLUC14</strain>
    </source>
</reference>
<evidence type="ECO:0000256" key="3">
    <source>
        <dbReference type="ARBA" id="ARBA00023004"/>
    </source>
</evidence>
<dbReference type="PRINTS" id="PR00465">
    <property type="entry name" value="EP450IV"/>
</dbReference>
<dbReference type="InterPro" id="IPR017972">
    <property type="entry name" value="Cyt_P450_CS"/>
</dbReference>
<dbReference type="Gene3D" id="1.10.630.10">
    <property type="entry name" value="Cytochrome P450"/>
    <property type="match status" value="1"/>
</dbReference>
<keyword evidence="4 5" id="KW-0349">Heme</keyword>
<dbReference type="STRING" id="280871.TL10_05970"/>
<keyword evidence="7" id="KW-1185">Reference proteome</keyword>
<dbReference type="SUPFAM" id="SSF48264">
    <property type="entry name" value="Cytochrome P450"/>
    <property type="match status" value="1"/>
</dbReference>
<dbReference type="GO" id="GO:0016705">
    <property type="term" value="F:oxidoreductase activity, acting on paired donors, with incorporation or reduction of molecular oxygen"/>
    <property type="evidence" value="ECO:0007669"/>
    <property type="project" value="InterPro"/>
</dbReference>
<gene>
    <name evidence="6" type="ORF">TL10_05970</name>
</gene>
<dbReference type="PANTHER" id="PTHR24291">
    <property type="entry name" value="CYTOCHROME P450 FAMILY 4"/>
    <property type="match status" value="1"/>
</dbReference>
<evidence type="ECO:0000313" key="6">
    <source>
        <dbReference type="EMBL" id="KIU17818.1"/>
    </source>
</evidence>
<dbReference type="RefSeq" id="WP_052506315.1">
    <property type="nucleotide sequence ID" value="NZ_JXST01000006.1"/>
</dbReference>
<keyword evidence="3 4" id="KW-0408">Iron</keyword>
<keyword evidence="2 4" id="KW-0479">Metal-binding</keyword>
<dbReference type="PATRIC" id="fig|280871.6.peg.1229"/>
<comment type="cofactor">
    <cofactor evidence="4">
        <name>heme</name>
        <dbReference type="ChEBI" id="CHEBI:30413"/>
    </cofactor>
</comment>
<keyword evidence="5" id="KW-0503">Monooxygenase</keyword>
<feature type="binding site" description="axial binding residue" evidence="4">
    <location>
        <position position="428"/>
    </location>
    <ligand>
        <name>heme</name>
        <dbReference type="ChEBI" id="CHEBI:30413"/>
    </ligand>
    <ligandPart>
        <name>Fe</name>
        <dbReference type="ChEBI" id="CHEBI:18248"/>
    </ligandPart>
</feature>
<dbReference type="Pfam" id="PF00067">
    <property type="entry name" value="p450"/>
    <property type="match status" value="1"/>
</dbReference>
<evidence type="ECO:0000256" key="5">
    <source>
        <dbReference type="RuleBase" id="RU000461"/>
    </source>
</evidence>
<dbReference type="AlphaFoldDB" id="A0A0D1J894"/>
<dbReference type="GO" id="GO:0005506">
    <property type="term" value="F:iron ion binding"/>
    <property type="evidence" value="ECO:0007669"/>
    <property type="project" value="InterPro"/>
</dbReference>
<dbReference type="PROSITE" id="PS00086">
    <property type="entry name" value="CYTOCHROME_P450"/>
    <property type="match status" value="1"/>
</dbReference>
<dbReference type="InterPro" id="IPR002403">
    <property type="entry name" value="Cyt_P450_E_grp-IV"/>
</dbReference>
<dbReference type="InterPro" id="IPR050196">
    <property type="entry name" value="Cytochrome_P450_Monoox"/>
</dbReference>
<keyword evidence="5" id="KW-0560">Oxidoreductase</keyword>
<name>A0A0D1J894_9MYCO</name>
<dbReference type="InterPro" id="IPR036396">
    <property type="entry name" value="Cyt_P450_sf"/>
</dbReference>
<evidence type="ECO:0000256" key="1">
    <source>
        <dbReference type="ARBA" id="ARBA00010617"/>
    </source>
</evidence>
<evidence type="ECO:0000256" key="2">
    <source>
        <dbReference type="ARBA" id="ARBA00022723"/>
    </source>
</evidence>
<sequence>MTSAGILGNARKALGTKVFGLLDELTERIGTTGEPLAEPPPGSGLKPVMGERGLPGLGKTVEVLLHGQESALRYYAKYGPVTWSHTFATRLVWALGPDAVQEVLTNRSKAMSQAGWEYFIGPFFTRGLMLLDGQEHLLHRRIMQVAFTRTRLVAYQEQVQAVIDATLPSWPTDRPMLMYPAIKNTSLEIATRVFMGAEPSAESQELIEAFEDAVRAGTGYLRRPVPLLPTRWNRGLIGRQKLEKYFRELIPAKRASADDDLFATLCRVETEDGEKFTDDDIVNHMIFLMMAAHDTSTITATAMVYYLAKHPEWQDKCRAESLVLGDPGHIGIDDLETLETLELVFKESMRLVAPVPAMVRKTTEDIDLAGYYVPAGTMISVAPGATHELGDFWTNSREFDPLRFAEPRSEHKEHRFGYVPFGGGAHKCIGMTFGSAEVKALLHKMLLRYRFEIPADYELEWDHTSLVVPTDDFPVTLRPLAP</sequence>
<dbReference type="GO" id="GO:0020037">
    <property type="term" value="F:heme binding"/>
    <property type="evidence" value="ECO:0007669"/>
    <property type="project" value="InterPro"/>
</dbReference>
<dbReference type="EMBL" id="JXST01000006">
    <property type="protein sequence ID" value="KIU17818.1"/>
    <property type="molecule type" value="Genomic_DNA"/>
</dbReference>
<evidence type="ECO:0000313" key="7">
    <source>
        <dbReference type="Proteomes" id="UP000032221"/>
    </source>
</evidence>
<dbReference type="InterPro" id="IPR001128">
    <property type="entry name" value="Cyt_P450"/>
</dbReference>
<comment type="caution">
    <text evidence="6">The sequence shown here is derived from an EMBL/GenBank/DDBJ whole genome shotgun (WGS) entry which is preliminary data.</text>
</comment>
<organism evidence="6 7">
    <name type="scientific">Mycolicibacterium llatzerense</name>
    <dbReference type="NCBI Taxonomy" id="280871"/>
    <lineage>
        <taxon>Bacteria</taxon>
        <taxon>Bacillati</taxon>
        <taxon>Actinomycetota</taxon>
        <taxon>Actinomycetes</taxon>
        <taxon>Mycobacteriales</taxon>
        <taxon>Mycobacteriaceae</taxon>
        <taxon>Mycolicibacterium</taxon>
    </lineage>
</organism>
<accession>A0A0D1J894</accession>
<dbReference type="Proteomes" id="UP000032221">
    <property type="component" value="Unassembled WGS sequence"/>
</dbReference>
<dbReference type="PANTHER" id="PTHR24291:SF191">
    <property type="entry name" value="STEROL 14-DEMETHYLASE"/>
    <property type="match status" value="1"/>
</dbReference>
<dbReference type="GO" id="GO:0004497">
    <property type="term" value="F:monooxygenase activity"/>
    <property type="evidence" value="ECO:0007669"/>
    <property type="project" value="UniProtKB-KW"/>
</dbReference>